<dbReference type="PANTHER" id="PTHR11122:SF39">
    <property type="entry name" value="GLUCOSE-6-PHOSPHATE 1-EPIMERASE"/>
    <property type="match status" value="1"/>
</dbReference>
<proteinExistence type="predicted"/>
<dbReference type="GO" id="GO:0005737">
    <property type="term" value="C:cytoplasm"/>
    <property type="evidence" value="ECO:0007669"/>
    <property type="project" value="TreeGrafter"/>
</dbReference>
<reference evidence="1" key="1">
    <citation type="submission" date="2021-01" db="EMBL/GenBank/DDBJ databases">
        <authorList>
            <person name="Corre E."/>
            <person name="Pelletier E."/>
            <person name="Niang G."/>
            <person name="Scheremetjew M."/>
            <person name="Finn R."/>
            <person name="Kale V."/>
            <person name="Holt S."/>
            <person name="Cochrane G."/>
            <person name="Meng A."/>
            <person name="Brown T."/>
            <person name="Cohen L."/>
        </authorList>
    </citation>
    <scope>NUCLEOTIDE SEQUENCE</scope>
    <source>
        <strain evidence="1">NIES-381</strain>
    </source>
</reference>
<name>A0A7S1IVC1_9EUGL</name>
<evidence type="ECO:0000313" key="1">
    <source>
        <dbReference type="EMBL" id="CAD9024314.1"/>
    </source>
</evidence>
<dbReference type="GO" id="GO:0005975">
    <property type="term" value="P:carbohydrate metabolic process"/>
    <property type="evidence" value="ECO:0007669"/>
    <property type="project" value="InterPro"/>
</dbReference>
<gene>
    <name evidence="1" type="ORF">EGYM00392_LOCUS35439</name>
</gene>
<dbReference type="InterPro" id="IPR014718">
    <property type="entry name" value="GH-type_carb-bd"/>
</dbReference>
<dbReference type="SUPFAM" id="SSF74650">
    <property type="entry name" value="Galactose mutarotase-like"/>
    <property type="match status" value="1"/>
</dbReference>
<accession>A0A7S1IVC1</accession>
<dbReference type="GO" id="GO:0030246">
    <property type="term" value="F:carbohydrate binding"/>
    <property type="evidence" value="ECO:0007669"/>
    <property type="project" value="InterPro"/>
</dbReference>
<dbReference type="EMBL" id="HBGA01094860">
    <property type="protein sequence ID" value="CAD9024314.1"/>
    <property type="molecule type" value="Transcribed_RNA"/>
</dbReference>
<dbReference type="AlphaFoldDB" id="A0A7S1IVC1"/>
<protein>
    <recommendedName>
        <fullName evidence="2">Glucose-6-phosphate 1-epimerase</fullName>
    </recommendedName>
</protein>
<evidence type="ECO:0008006" key="2">
    <source>
        <dbReference type="Google" id="ProtNLM"/>
    </source>
</evidence>
<organism evidence="1">
    <name type="scientific">Eutreptiella gymnastica</name>
    <dbReference type="NCBI Taxonomy" id="73025"/>
    <lineage>
        <taxon>Eukaryota</taxon>
        <taxon>Discoba</taxon>
        <taxon>Euglenozoa</taxon>
        <taxon>Euglenida</taxon>
        <taxon>Spirocuta</taxon>
        <taxon>Euglenophyceae</taxon>
        <taxon>Eutreptiales</taxon>
        <taxon>Eutreptiaceae</taxon>
        <taxon>Eutreptiella</taxon>
    </lineage>
</organism>
<sequence length="100" mass="11052">MNKMANPPAEQVETRTIITIPEEYDRVYSGVNDPVLIDSGKGKRLNIVNKSGWKDTVLWNPYGNTGMGYDNFVCVESVAFDPVKLSGGQKWVGSMSLVPE</sequence>
<dbReference type="InterPro" id="IPR011013">
    <property type="entry name" value="Gal_mutarotase_sf_dom"/>
</dbReference>
<dbReference type="PANTHER" id="PTHR11122">
    <property type="entry name" value="APOSPORY-ASSOCIATED PROTEIN C-RELATED"/>
    <property type="match status" value="1"/>
</dbReference>
<dbReference type="Gene3D" id="2.70.98.10">
    <property type="match status" value="1"/>
</dbReference>
<dbReference type="GO" id="GO:0047938">
    <property type="term" value="F:glucose-6-phosphate 1-epimerase activity"/>
    <property type="evidence" value="ECO:0007669"/>
    <property type="project" value="TreeGrafter"/>
</dbReference>